<dbReference type="RefSeq" id="WP_157564076.1">
    <property type="nucleotide sequence ID" value="NZ_WPIK01000002.1"/>
</dbReference>
<evidence type="ECO:0000313" key="3">
    <source>
        <dbReference type="Proteomes" id="UP000462014"/>
    </source>
</evidence>
<reference evidence="2 3" key="1">
    <citation type="submission" date="2019-12" db="EMBL/GenBank/DDBJ databases">
        <title>Mucilaginibacter sp. HMF7410 genome sequencing and assembly.</title>
        <authorList>
            <person name="Kang H."/>
            <person name="Cha I."/>
            <person name="Kim H."/>
            <person name="Joh K."/>
        </authorList>
    </citation>
    <scope>NUCLEOTIDE SEQUENCE [LARGE SCALE GENOMIC DNA]</scope>
    <source>
        <strain evidence="2 3">HMF7410</strain>
    </source>
</reference>
<accession>A0A7K1STD7</accession>
<keyword evidence="1" id="KW-1133">Transmembrane helix</keyword>
<sequence length="110" mass="12700">MKLRDIKLGLSMMFISIFIIKMAISVAPVFIDLNKKTVSSVILQLELETKNDKEDLSKDTLKEKKFFDEYFICFQEYNLPVVAFNHLRNLETCLYTQADNPVVPTPPPNV</sequence>
<keyword evidence="1" id="KW-0472">Membrane</keyword>
<dbReference type="AlphaFoldDB" id="A0A7K1STD7"/>
<keyword evidence="1" id="KW-0812">Transmembrane</keyword>
<name>A0A7K1STD7_9SPHI</name>
<protein>
    <submittedName>
        <fullName evidence="2">Uncharacterized protein</fullName>
    </submittedName>
</protein>
<proteinExistence type="predicted"/>
<comment type="caution">
    <text evidence="2">The sequence shown here is derived from an EMBL/GenBank/DDBJ whole genome shotgun (WGS) entry which is preliminary data.</text>
</comment>
<gene>
    <name evidence="2" type="ORF">GO621_03125</name>
</gene>
<dbReference type="EMBL" id="WPIK01000002">
    <property type="protein sequence ID" value="MVN20524.1"/>
    <property type="molecule type" value="Genomic_DNA"/>
</dbReference>
<organism evidence="2 3">
    <name type="scientific">Mucilaginibacter arboris</name>
    <dbReference type="NCBI Taxonomy" id="2682090"/>
    <lineage>
        <taxon>Bacteria</taxon>
        <taxon>Pseudomonadati</taxon>
        <taxon>Bacteroidota</taxon>
        <taxon>Sphingobacteriia</taxon>
        <taxon>Sphingobacteriales</taxon>
        <taxon>Sphingobacteriaceae</taxon>
        <taxon>Mucilaginibacter</taxon>
    </lineage>
</organism>
<dbReference type="Proteomes" id="UP000462014">
    <property type="component" value="Unassembled WGS sequence"/>
</dbReference>
<feature type="transmembrane region" description="Helical" evidence="1">
    <location>
        <begin position="12"/>
        <end position="31"/>
    </location>
</feature>
<keyword evidence="3" id="KW-1185">Reference proteome</keyword>
<evidence type="ECO:0000313" key="2">
    <source>
        <dbReference type="EMBL" id="MVN20524.1"/>
    </source>
</evidence>
<evidence type="ECO:0000256" key="1">
    <source>
        <dbReference type="SAM" id="Phobius"/>
    </source>
</evidence>